<evidence type="ECO:0000259" key="5">
    <source>
        <dbReference type="SMART" id="SM00892"/>
    </source>
</evidence>
<dbReference type="GO" id="GO:0004521">
    <property type="term" value="F:RNA endonuclease activity"/>
    <property type="evidence" value="ECO:0007669"/>
    <property type="project" value="TreeGrafter"/>
</dbReference>
<evidence type="ECO:0000256" key="1">
    <source>
        <dbReference type="ARBA" id="ARBA00010052"/>
    </source>
</evidence>
<dbReference type="GO" id="GO:0005634">
    <property type="term" value="C:nucleus"/>
    <property type="evidence" value="ECO:0007669"/>
    <property type="project" value="TreeGrafter"/>
</dbReference>
<dbReference type="InterPro" id="IPR020821">
    <property type="entry name" value="ENPP1-3/EXOG-like_nuc-like"/>
</dbReference>
<feature type="binding site" evidence="3">
    <location>
        <position position="134"/>
    </location>
    <ligand>
        <name>Mg(2+)</name>
        <dbReference type="ChEBI" id="CHEBI:18420"/>
        <note>catalytic</note>
    </ligand>
</feature>
<reference evidence="6" key="2">
    <citation type="submission" date="2025-09" db="UniProtKB">
        <authorList>
            <consortium name="Ensembl"/>
        </authorList>
    </citation>
    <scope>IDENTIFICATION</scope>
</reference>
<dbReference type="InterPro" id="IPR040255">
    <property type="entry name" value="Non-specific_endonuclease"/>
</dbReference>
<feature type="active site" description="Proton acceptor" evidence="2">
    <location>
        <position position="103"/>
    </location>
</feature>
<feature type="domain" description="ENPP1-3/EXOG-like endonuclease/phosphodiesterase" evidence="4">
    <location>
        <begin position="59"/>
        <end position="241"/>
    </location>
</feature>
<organism evidence="6 7">
    <name type="scientific">Sinocyclocheilus grahami</name>
    <name type="common">Dianchi golden-line fish</name>
    <name type="synonym">Barbus grahami</name>
    <dbReference type="NCBI Taxonomy" id="75366"/>
    <lineage>
        <taxon>Eukaryota</taxon>
        <taxon>Metazoa</taxon>
        <taxon>Chordata</taxon>
        <taxon>Craniata</taxon>
        <taxon>Vertebrata</taxon>
        <taxon>Euteleostomi</taxon>
        <taxon>Actinopterygii</taxon>
        <taxon>Neopterygii</taxon>
        <taxon>Teleostei</taxon>
        <taxon>Ostariophysi</taxon>
        <taxon>Cypriniformes</taxon>
        <taxon>Cyprinidae</taxon>
        <taxon>Cyprininae</taxon>
        <taxon>Sinocyclocheilus</taxon>
    </lineage>
</organism>
<dbReference type="Ensembl" id="ENSSGRT00000073858.1">
    <property type="protein sequence ID" value="ENSSGRP00000069307.1"/>
    <property type="gene ID" value="ENSSGRG00000035497.1"/>
</dbReference>
<accession>A0A672Q688</accession>
<evidence type="ECO:0000259" key="4">
    <source>
        <dbReference type="SMART" id="SM00477"/>
    </source>
</evidence>
<dbReference type="GO" id="GO:0046872">
    <property type="term" value="F:metal ion binding"/>
    <property type="evidence" value="ECO:0007669"/>
    <property type="project" value="UniProtKB-KW"/>
</dbReference>
<dbReference type="PANTHER" id="PTHR13966:SF5">
    <property type="entry name" value="ENDONUCLEASE G, MITOCHONDRIAL"/>
    <property type="match status" value="1"/>
</dbReference>
<dbReference type="InterPro" id="IPR001604">
    <property type="entry name" value="Endo_G_ENPP1-like_dom"/>
</dbReference>
<dbReference type="Proteomes" id="UP000472262">
    <property type="component" value="Unassembled WGS sequence"/>
</dbReference>
<protein>
    <submittedName>
        <fullName evidence="6">Uncharacterized protein</fullName>
    </submittedName>
</protein>
<dbReference type="GO" id="GO:0006309">
    <property type="term" value="P:apoptotic DNA fragmentation"/>
    <property type="evidence" value="ECO:0007669"/>
    <property type="project" value="TreeGrafter"/>
</dbReference>
<reference evidence="6" key="1">
    <citation type="submission" date="2025-08" db="UniProtKB">
        <authorList>
            <consortium name="Ensembl"/>
        </authorList>
    </citation>
    <scope>IDENTIFICATION</scope>
</reference>
<proteinExistence type="inferred from homology"/>
<dbReference type="SUPFAM" id="SSF54060">
    <property type="entry name" value="His-Me finger endonucleases"/>
    <property type="match status" value="1"/>
</dbReference>
<keyword evidence="3" id="KW-0479">Metal-binding</keyword>
<keyword evidence="7" id="KW-1185">Reference proteome</keyword>
<comment type="similarity">
    <text evidence="1">Belongs to the DNA/RNA non-specific endonuclease family.</text>
</comment>
<feature type="domain" description="DNA/RNA non-specific endonuclease/pyrophosphatase/phosphodiesterase" evidence="5">
    <location>
        <begin position="58"/>
        <end position="241"/>
    </location>
</feature>
<name>A0A672Q688_SINGR</name>
<dbReference type="InterPro" id="IPR044925">
    <property type="entry name" value="His-Me_finger_sf"/>
</dbReference>
<dbReference type="PANTHER" id="PTHR13966">
    <property type="entry name" value="ENDONUCLEASE RELATED"/>
    <property type="match status" value="1"/>
</dbReference>
<dbReference type="InParanoid" id="A0A672Q688"/>
<dbReference type="SMART" id="SM00892">
    <property type="entry name" value="Endonuclease_NS"/>
    <property type="match status" value="1"/>
</dbReference>
<dbReference type="GO" id="GO:0005743">
    <property type="term" value="C:mitochondrial inner membrane"/>
    <property type="evidence" value="ECO:0007669"/>
    <property type="project" value="TreeGrafter"/>
</dbReference>
<dbReference type="GO" id="GO:0003676">
    <property type="term" value="F:nucleic acid binding"/>
    <property type="evidence" value="ECO:0007669"/>
    <property type="project" value="InterPro"/>
</dbReference>
<dbReference type="GO" id="GO:0000014">
    <property type="term" value="F:single-stranded DNA endodeoxyribonuclease activity"/>
    <property type="evidence" value="ECO:0007669"/>
    <property type="project" value="TreeGrafter"/>
</dbReference>
<evidence type="ECO:0000256" key="2">
    <source>
        <dbReference type="PIRSR" id="PIRSR640255-1"/>
    </source>
</evidence>
<evidence type="ECO:0000313" key="7">
    <source>
        <dbReference type="Proteomes" id="UP000472262"/>
    </source>
</evidence>
<dbReference type="InterPro" id="IPR044929">
    <property type="entry name" value="DNA/RNA_non-sp_Endonuclease_sf"/>
</dbReference>
<dbReference type="Gene3D" id="3.40.570.10">
    <property type="entry name" value="Extracellular Endonuclease, subunit A"/>
    <property type="match status" value="1"/>
</dbReference>
<evidence type="ECO:0000256" key="3">
    <source>
        <dbReference type="PIRSR" id="PIRSR640255-2"/>
    </source>
</evidence>
<dbReference type="Pfam" id="PF01223">
    <property type="entry name" value="Endonuclease_NS"/>
    <property type="match status" value="1"/>
</dbReference>
<evidence type="ECO:0000313" key="6">
    <source>
        <dbReference type="Ensembl" id="ENSSGRP00000069307.1"/>
    </source>
</evidence>
<sequence>MPIFLQEIWICFYSVPLTYNNEDHSRRFLGEQFRNIESRYKLIDGVPETENMFNEIRKRKSYVMSFNHQTRNANWVYEILNRDTTPENPAEASPFRQTYHRGHLAAAANHWWCWEAIDDANVIDNKVPQHRTLNTGPWRTLERDCREAATAQNNIRNVHVYSGPLYLRDMVPRTLEGKRLPSHFFKVIIEENEDGTVNQLQCCKMPNGNLPGENLSTDIYRTIEEIQRNSGLTFIERRPNVGQNAIASEITVTLRGEDGNVQRAANIQVTTSPLV</sequence>
<dbReference type="SMART" id="SM00477">
    <property type="entry name" value="NUC"/>
    <property type="match status" value="1"/>
</dbReference>
<dbReference type="AlphaFoldDB" id="A0A672Q688"/>